<comment type="caution">
    <text evidence="1">The sequence shown here is derived from an EMBL/GenBank/DDBJ whole genome shotgun (WGS) entry which is preliminary data.</text>
</comment>
<reference evidence="2" key="1">
    <citation type="journal article" date="2023" name="Mol. Phylogenet. Evol.">
        <title>Genome-scale phylogeny and comparative genomics of the fungal order Sordariales.</title>
        <authorList>
            <person name="Hensen N."/>
            <person name="Bonometti L."/>
            <person name="Westerberg I."/>
            <person name="Brannstrom I.O."/>
            <person name="Guillou S."/>
            <person name="Cros-Aarteil S."/>
            <person name="Calhoun S."/>
            <person name="Haridas S."/>
            <person name="Kuo A."/>
            <person name="Mondo S."/>
            <person name="Pangilinan J."/>
            <person name="Riley R."/>
            <person name="LaButti K."/>
            <person name="Andreopoulos B."/>
            <person name="Lipzen A."/>
            <person name="Chen C."/>
            <person name="Yan M."/>
            <person name="Daum C."/>
            <person name="Ng V."/>
            <person name="Clum A."/>
            <person name="Steindorff A."/>
            <person name="Ohm R.A."/>
            <person name="Martin F."/>
            <person name="Silar P."/>
            <person name="Natvig D.O."/>
            <person name="Lalanne C."/>
            <person name="Gautier V."/>
            <person name="Ament-Velasquez S.L."/>
            <person name="Kruys A."/>
            <person name="Hutchinson M.I."/>
            <person name="Powell A.J."/>
            <person name="Barry K."/>
            <person name="Miller A.N."/>
            <person name="Grigoriev I.V."/>
            <person name="Debuchy R."/>
            <person name="Gladieux P."/>
            <person name="Hiltunen Thoren M."/>
            <person name="Johannesson H."/>
        </authorList>
    </citation>
    <scope>NUCLEOTIDE SEQUENCE [LARGE SCALE GENOMIC DNA]</scope>
    <source>
        <strain evidence="2">CBS 340.73</strain>
    </source>
</reference>
<keyword evidence="2" id="KW-1185">Reference proteome</keyword>
<dbReference type="EMBL" id="MU853897">
    <property type="protein sequence ID" value="KAK3936021.1"/>
    <property type="molecule type" value="Genomic_DNA"/>
</dbReference>
<gene>
    <name evidence="1" type="ORF">QBC46DRAFT_346025</name>
</gene>
<evidence type="ECO:0000313" key="2">
    <source>
        <dbReference type="Proteomes" id="UP001303473"/>
    </source>
</evidence>
<proteinExistence type="predicted"/>
<sequence length="233" mass="26028">MFTGSKMRLELPWTGISFAAGVLVTAAALKRKFPLFHNEAHLALGEHFVMPLPKPRAGQYVERRDQAFRKRRGGRGVRAAAVAQLKADQQRENEAAALDAHVNRAEGMTAGVMREFQVDDLVWEVADKPGADTSNFTATWKGPYKIISVMSPVSYLVMTLVGDAPPKKIHVDHLKPYRGPPAWVHHEPDVDVWDVVKRIQDQDPERFACEGSTQGNVATHKAWTITMHDEEGR</sequence>
<protein>
    <submittedName>
        <fullName evidence="1">Uncharacterized protein</fullName>
    </submittedName>
</protein>
<dbReference type="AlphaFoldDB" id="A0AAN6S167"/>
<name>A0AAN6S167_9PEZI</name>
<evidence type="ECO:0000313" key="1">
    <source>
        <dbReference type="EMBL" id="KAK3936021.1"/>
    </source>
</evidence>
<organism evidence="1 2">
    <name type="scientific">Diplogelasinospora grovesii</name>
    <dbReference type="NCBI Taxonomy" id="303347"/>
    <lineage>
        <taxon>Eukaryota</taxon>
        <taxon>Fungi</taxon>
        <taxon>Dikarya</taxon>
        <taxon>Ascomycota</taxon>
        <taxon>Pezizomycotina</taxon>
        <taxon>Sordariomycetes</taxon>
        <taxon>Sordariomycetidae</taxon>
        <taxon>Sordariales</taxon>
        <taxon>Diplogelasinosporaceae</taxon>
        <taxon>Diplogelasinospora</taxon>
    </lineage>
</organism>
<dbReference type="Proteomes" id="UP001303473">
    <property type="component" value="Unassembled WGS sequence"/>
</dbReference>
<accession>A0AAN6S167</accession>